<keyword evidence="3" id="KW-1185">Reference proteome</keyword>
<evidence type="ECO:0008006" key="4">
    <source>
        <dbReference type="Google" id="ProtNLM"/>
    </source>
</evidence>
<accession>A0A846YXI7</accession>
<dbReference type="InterPro" id="IPR000415">
    <property type="entry name" value="Nitroreductase-like"/>
</dbReference>
<dbReference type="GO" id="GO:0016491">
    <property type="term" value="F:oxidoreductase activity"/>
    <property type="evidence" value="ECO:0007669"/>
    <property type="project" value="InterPro"/>
</dbReference>
<dbReference type="NCBIfam" id="NF047509">
    <property type="entry name" value="Rv3131_FMN_oxido"/>
    <property type="match status" value="1"/>
</dbReference>
<dbReference type="SUPFAM" id="SSF55469">
    <property type="entry name" value="FMN-dependent nitroreductase-like"/>
    <property type="match status" value="2"/>
</dbReference>
<dbReference type="EMBL" id="JAAXPI010000019">
    <property type="protein sequence ID" value="NKZ05209.1"/>
    <property type="molecule type" value="Genomic_DNA"/>
</dbReference>
<comment type="caution">
    <text evidence="2">The sequence shown here is derived from an EMBL/GenBank/DDBJ whole genome shotgun (WGS) entry which is preliminary data.</text>
</comment>
<sequence>MRTTTTNGDAGGLAADARRAVEEAVWAPSVNNTQPWEFGVHGTRIALRADPDRRLEVADPDGREMLISGGAALYTLRLSLRAMGYTPAVRLLPDPDRPNLLAEIDMVPGEPADDDVLREHAQIRRRRSHRGGFRPGPVPAGVLASLRYTAEGEGARLVAAVEAHTKGALAALTDAADHVQHRSPAYAAEIARWAPAPGTSRKDGVQHGAYPRRTPHTAPYFPARDFARGLGWGVDTDPAETAATGLVVLLVTAGDAPADWLRAGQALQRVLLRAAGHDLSAAYHTQALQVPELRAFIGARFCGDGHPQMLLRLGVADGEELPSVRRPVEEVLTEETS</sequence>
<dbReference type="InterPro" id="IPR050627">
    <property type="entry name" value="Nitroreductase/BluB"/>
</dbReference>
<organism evidence="2 3">
    <name type="scientific">Actinomadura latina</name>
    <dbReference type="NCBI Taxonomy" id="163603"/>
    <lineage>
        <taxon>Bacteria</taxon>
        <taxon>Bacillati</taxon>
        <taxon>Actinomycetota</taxon>
        <taxon>Actinomycetes</taxon>
        <taxon>Streptosporangiales</taxon>
        <taxon>Thermomonosporaceae</taxon>
        <taxon>Actinomadura</taxon>
    </lineage>
</organism>
<dbReference type="Gene3D" id="3.40.109.10">
    <property type="entry name" value="NADH Oxidase"/>
    <property type="match status" value="1"/>
</dbReference>
<dbReference type="RefSeq" id="WP_168444644.1">
    <property type="nucleotide sequence ID" value="NZ_JAAXPI010000019.1"/>
</dbReference>
<gene>
    <name evidence="2" type="ORF">HGB48_15855</name>
</gene>
<dbReference type="AlphaFoldDB" id="A0A846YXI7"/>
<feature type="region of interest" description="Disordered" evidence="1">
    <location>
        <begin position="197"/>
        <end position="216"/>
    </location>
</feature>
<dbReference type="PANTHER" id="PTHR23026">
    <property type="entry name" value="NADPH NITROREDUCTASE"/>
    <property type="match status" value="1"/>
</dbReference>
<name>A0A846YXI7_9ACTN</name>
<proteinExistence type="predicted"/>
<reference evidence="2 3" key="1">
    <citation type="submission" date="2020-04" db="EMBL/GenBank/DDBJ databases">
        <title>MicrobeNet Type strains.</title>
        <authorList>
            <person name="Nicholson A.C."/>
        </authorList>
    </citation>
    <scope>NUCLEOTIDE SEQUENCE [LARGE SCALE GENOMIC DNA]</scope>
    <source>
        <strain evidence="2 3">ATCC BAA-277</strain>
    </source>
</reference>
<evidence type="ECO:0000256" key="1">
    <source>
        <dbReference type="SAM" id="MobiDB-lite"/>
    </source>
</evidence>
<evidence type="ECO:0000313" key="2">
    <source>
        <dbReference type="EMBL" id="NKZ05209.1"/>
    </source>
</evidence>
<evidence type="ECO:0000313" key="3">
    <source>
        <dbReference type="Proteomes" id="UP000579250"/>
    </source>
</evidence>
<dbReference type="Proteomes" id="UP000579250">
    <property type="component" value="Unassembled WGS sequence"/>
</dbReference>
<dbReference type="PANTHER" id="PTHR23026:SF123">
    <property type="entry name" value="NAD(P)H NITROREDUCTASE RV3131-RELATED"/>
    <property type="match status" value="1"/>
</dbReference>
<protein>
    <recommendedName>
        <fullName evidence="4">Nitroreductase</fullName>
    </recommendedName>
</protein>